<dbReference type="PANTHER" id="PTHR48475">
    <property type="entry name" value="RIBONUCLEASE H"/>
    <property type="match status" value="1"/>
</dbReference>
<dbReference type="GO" id="GO:0003964">
    <property type="term" value="F:RNA-directed DNA polymerase activity"/>
    <property type="evidence" value="ECO:0007669"/>
    <property type="project" value="UniProtKB-KW"/>
</dbReference>
<dbReference type="SUPFAM" id="SSF56672">
    <property type="entry name" value="DNA/RNA polymerases"/>
    <property type="match status" value="1"/>
</dbReference>
<keyword evidence="2" id="KW-0695">RNA-directed DNA polymerase</keyword>
<sequence>MAERDKEKIAFFTREGVFYYKILPFSLKNTGATYQKLIDEVFSYQLGCNMEVHADDMVIKSNSEEEMLTDIKETFERLRAINLKLNPRKCSFGVEEGIFSGHLIMKQEIKANPSKVKAISDLHPPKSVDEIQNLSKNLDSLNRFLSKGADKALPFMRILKSCISGRIVQYKEREVEEVKRKKPELDNVWKLFTDGASSFDGSGAGLMLVNPEGKEYTYAFRFRFKTTNNEAEYEALLAGLHIATKMKIQELAIFVDSQLVANQVKGLFKARQPS</sequence>
<reference evidence="2" key="2">
    <citation type="submission" date="2022-01" db="EMBL/GenBank/DDBJ databases">
        <authorList>
            <person name="Yamashiro T."/>
            <person name="Shiraishi A."/>
            <person name="Satake H."/>
            <person name="Nakayama K."/>
        </authorList>
    </citation>
    <scope>NUCLEOTIDE SEQUENCE</scope>
</reference>
<comment type="caution">
    <text evidence="2">The sequence shown here is derived from an EMBL/GenBank/DDBJ whole genome shotgun (WGS) entry which is preliminary data.</text>
</comment>
<dbReference type="CDD" id="cd01647">
    <property type="entry name" value="RT_LTR"/>
    <property type="match status" value="1"/>
</dbReference>
<dbReference type="Pfam" id="PF13456">
    <property type="entry name" value="RVT_3"/>
    <property type="match status" value="1"/>
</dbReference>
<dbReference type="InterPro" id="IPR000477">
    <property type="entry name" value="RT_dom"/>
</dbReference>
<dbReference type="InterPro" id="IPR036397">
    <property type="entry name" value="RNaseH_sf"/>
</dbReference>
<dbReference type="InterPro" id="IPR002156">
    <property type="entry name" value="RNaseH_domain"/>
</dbReference>
<evidence type="ECO:0000313" key="3">
    <source>
        <dbReference type="Proteomes" id="UP001151760"/>
    </source>
</evidence>
<evidence type="ECO:0000259" key="1">
    <source>
        <dbReference type="PROSITE" id="PS50879"/>
    </source>
</evidence>
<keyword evidence="2" id="KW-0808">Transferase</keyword>
<dbReference type="InterPro" id="IPR043502">
    <property type="entry name" value="DNA/RNA_pol_sf"/>
</dbReference>
<name>A0ABQ5DAK5_9ASTR</name>
<keyword evidence="3" id="KW-1185">Reference proteome</keyword>
<reference evidence="2" key="1">
    <citation type="journal article" date="2022" name="Int. J. Mol. Sci.">
        <title>Draft Genome of Tanacetum Coccineum: Genomic Comparison of Closely Related Tanacetum-Family Plants.</title>
        <authorList>
            <person name="Yamashiro T."/>
            <person name="Shiraishi A."/>
            <person name="Nakayama K."/>
            <person name="Satake H."/>
        </authorList>
    </citation>
    <scope>NUCLEOTIDE SEQUENCE</scope>
</reference>
<dbReference type="InterPro" id="IPR043128">
    <property type="entry name" value="Rev_trsase/Diguanyl_cyclase"/>
</dbReference>
<dbReference type="Gene3D" id="3.30.420.10">
    <property type="entry name" value="Ribonuclease H-like superfamily/Ribonuclease H"/>
    <property type="match status" value="1"/>
</dbReference>
<feature type="domain" description="RNase H type-1" evidence="1">
    <location>
        <begin position="185"/>
        <end position="274"/>
    </location>
</feature>
<dbReference type="PROSITE" id="PS50879">
    <property type="entry name" value="RNASE_H_1"/>
    <property type="match status" value="1"/>
</dbReference>
<proteinExistence type="predicted"/>
<accession>A0ABQ5DAK5</accession>
<dbReference type="Proteomes" id="UP001151760">
    <property type="component" value="Unassembled WGS sequence"/>
</dbReference>
<dbReference type="Gene3D" id="3.10.10.10">
    <property type="entry name" value="HIV Type 1 Reverse Transcriptase, subunit A, domain 1"/>
    <property type="match status" value="1"/>
</dbReference>
<dbReference type="EMBL" id="BQNB010015096">
    <property type="protein sequence ID" value="GJT35974.1"/>
    <property type="molecule type" value="Genomic_DNA"/>
</dbReference>
<dbReference type="PANTHER" id="PTHR48475:SF2">
    <property type="entry name" value="RIBONUCLEASE H"/>
    <property type="match status" value="1"/>
</dbReference>
<evidence type="ECO:0000313" key="2">
    <source>
        <dbReference type="EMBL" id="GJT35974.1"/>
    </source>
</evidence>
<gene>
    <name evidence="2" type="ORF">Tco_0926393</name>
</gene>
<keyword evidence="2" id="KW-0548">Nucleotidyltransferase</keyword>
<dbReference type="CDD" id="cd09279">
    <property type="entry name" value="RNase_HI_like"/>
    <property type="match status" value="1"/>
</dbReference>
<dbReference type="Gene3D" id="3.30.70.270">
    <property type="match status" value="1"/>
</dbReference>
<dbReference type="Pfam" id="PF00078">
    <property type="entry name" value="RVT_1"/>
    <property type="match status" value="1"/>
</dbReference>
<organism evidence="2 3">
    <name type="scientific">Tanacetum coccineum</name>
    <dbReference type="NCBI Taxonomy" id="301880"/>
    <lineage>
        <taxon>Eukaryota</taxon>
        <taxon>Viridiplantae</taxon>
        <taxon>Streptophyta</taxon>
        <taxon>Embryophyta</taxon>
        <taxon>Tracheophyta</taxon>
        <taxon>Spermatophyta</taxon>
        <taxon>Magnoliopsida</taxon>
        <taxon>eudicotyledons</taxon>
        <taxon>Gunneridae</taxon>
        <taxon>Pentapetalae</taxon>
        <taxon>asterids</taxon>
        <taxon>campanulids</taxon>
        <taxon>Asterales</taxon>
        <taxon>Asteraceae</taxon>
        <taxon>Asteroideae</taxon>
        <taxon>Anthemideae</taxon>
        <taxon>Anthemidinae</taxon>
        <taxon>Tanacetum</taxon>
    </lineage>
</organism>
<protein>
    <submittedName>
        <fullName evidence="2">Reverse transcriptase domain-containing protein</fullName>
    </submittedName>
</protein>